<comment type="caution">
    <text evidence="3">The sequence shown here is derived from an EMBL/GenBank/DDBJ whole genome shotgun (WGS) entry which is preliminary data.</text>
</comment>
<dbReference type="EMBL" id="VUJU01004115">
    <property type="protein sequence ID" value="KAF0755527.1"/>
    <property type="molecule type" value="Genomic_DNA"/>
</dbReference>
<evidence type="ECO:0000313" key="4">
    <source>
        <dbReference type="Proteomes" id="UP000478052"/>
    </source>
</evidence>
<dbReference type="AlphaFoldDB" id="A0A6G0YGH6"/>
<dbReference type="InterPro" id="IPR016024">
    <property type="entry name" value="ARM-type_fold"/>
</dbReference>
<dbReference type="InterPro" id="IPR040626">
    <property type="entry name" value="Pepdidase_M14_N"/>
</dbReference>
<dbReference type="Proteomes" id="UP000478052">
    <property type="component" value="Unassembled WGS sequence"/>
</dbReference>
<dbReference type="SUPFAM" id="SSF48371">
    <property type="entry name" value="ARM repeat"/>
    <property type="match status" value="1"/>
</dbReference>
<evidence type="ECO:0000259" key="2">
    <source>
        <dbReference type="Pfam" id="PF18027"/>
    </source>
</evidence>
<keyword evidence="4" id="KW-1185">Reference proteome</keyword>
<accession>A0A6G0YGH6</accession>
<evidence type="ECO:0000313" key="3">
    <source>
        <dbReference type="EMBL" id="KAF0755527.1"/>
    </source>
</evidence>
<dbReference type="Pfam" id="PF18027">
    <property type="entry name" value="Pepdidase_M14_N"/>
    <property type="match status" value="1"/>
</dbReference>
<dbReference type="GO" id="GO:0004180">
    <property type="term" value="F:carboxypeptidase activity"/>
    <property type="evidence" value="ECO:0007669"/>
    <property type="project" value="UniProtKB-KW"/>
</dbReference>
<reference evidence="3 4" key="1">
    <citation type="submission" date="2019-08" db="EMBL/GenBank/DDBJ databases">
        <title>Whole genome of Aphis craccivora.</title>
        <authorList>
            <person name="Voronova N.V."/>
            <person name="Shulinski R.S."/>
            <person name="Bandarenka Y.V."/>
            <person name="Zhorov D.G."/>
            <person name="Warner D."/>
        </authorList>
    </citation>
    <scope>NUCLEOTIDE SEQUENCE [LARGE SCALE GENOMIC DNA]</scope>
    <source>
        <strain evidence="3">180601</strain>
        <tissue evidence="3">Whole Body</tissue>
    </source>
</reference>
<dbReference type="Pfam" id="PF25571">
    <property type="entry name" value="TPR_CCP1_N"/>
    <property type="match status" value="1"/>
</dbReference>
<protein>
    <submittedName>
        <fullName evidence="3">Cytosolic carboxypeptidase 1-like</fullName>
    </submittedName>
</protein>
<dbReference type="Gene3D" id="2.60.40.3120">
    <property type="match status" value="1"/>
</dbReference>
<keyword evidence="3" id="KW-0121">Carboxypeptidase</keyword>
<name>A0A6G0YGH6_APHCR</name>
<dbReference type="OrthoDB" id="10253041at2759"/>
<dbReference type="PANTHER" id="PTHR12756:SF11">
    <property type="entry name" value="CYTOSOLIC CARBOXYPEPTIDASE 1"/>
    <property type="match status" value="1"/>
</dbReference>
<sequence>MVISGDDHVLDVLLDRLAPLTAHTTENLEKIRRIAHKINGRVNNSDKNVKAKSLNILRKTRSERMVDIVKLFEKTRDKSTCTNLAAVIHACIAPKSGQTRKAFLKQLVELEATKIFIKSIMDLQSKSVGSPDVLLNELVFILGQLSQKDSKFSKHAEMLNSAKMFHQNLKNNIKNIKFISPLLKCFRTITKNETIVGVLLKDSFLLTLEKLLRENHKYLIKNKQYVILVILANITKKVTEENCDRVIRAGLMQYALDVFNFKLYTANKAHPKIFSSALDVLVHISNTNNGRTALRKSNKFNVLYQFSVRCPEDQVYNSTMSKLCTVINVCQEKLLLLPLSSTQSALTFGLGDINLNDNDPDKYAGCDSDDSDLDDIEIAVVQNLMEPLIIRKPESVKFEIPFNYWKDRDDLILTRINTPLLTDHHLNTDKNEIGLMANLRICQTHKAAYLCIAKRVNSVSPFVKVAYPDWIGFNSEDQPLESLYNSDVHVSRNKLLSCLERSVSKRRDSDDMIVYDLDYLLESVNDACNSPQQISNYDERNLGVKSGFDYLNFESRFECGNLRKAIKIGSNEYDLILNTDVNSTSHSQWFYFQVSNMEALKPYVFNIVNMEKHSSQYKSGMQPIIFSVKNYTESKKGWTRTGMDICYYRNCYKNCNKTHGSYMTATFSIQFPYDQDICYIAYVYPYTYSKLL</sequence>
<dbReference type="InterPro" id="IPR050821">
    <property type="entry name" value="Cytosolic_carboxypeptidase"/>
</dbReference>
<organism evidence="3 4">
    <name type="scientific">Aphis craccivora</name>
    <name type="common">Cowpea aphid</name>
    <dbReference type="NCBI Taxonomy" id="307492"/>
    <lineage>
        <taxon>Eukaryota</taxon>
        <taxon>Metazoa</taxon>
        <taxon>Ecdysozoa</taxon>
        <taxon>Arthropoda</taxon>
        <taxon>Hexapoda</taxon>
        <taxon>Insecta</taxon>
        <taxon>Pterygota</taxon>
        <taxon>Neoptera</taxon>
        <taxon>Paraneoptera</taxon>
        <taxon>Hemiptera</taxon>
        <taxon>Sternorrhyncha</taxon>
        <taxon>Aphidomorpha</taxon>
        <taxon>Aphidoidea</taxon>
        <taxon>Aphididae</taxon>
        <taxon>Aphidini</taxon>
        <taxon>Aphis</taxon>
        <taxon>Aphis</taxon>
    </lineage>
</organism>
<dbReference type="PANTHER" id="PTHR12756">
    <property type="entry name" value="CYTOSOLIC CARBOXYPEPTIDASE"/>
    <property type="match status" value="1"/>
</dbReference>
<keyword evidence="3" id="KW-0378">Hydrolase</keyword>
<comment type="cofactor">
    <cofactor evidence="1">
        <name>Zn(2+)</name>
        <dbReference type="ChEBI" id="CHEBI:29105"/>
    </cofactor>
</comment>
<proteinExistence type="predicted"/>
<gene>
    <name evidence="3" type="ORF">FWK35_00022766</name>
</gene>
<keyword evidence="3" id="KW-0645">Protease</keyword>
<evidence type="ECO:0000256" key="1">
    <source>
        <dbReference type="ARBA" id="ARBA00001947"/>
    </source>
</evidence>
<feature type="domain" description="Cytosolic carboxypeptidase N-terminal" evidence="2">
    <location>
        <begin position="553"/>
        <end position="682"/>
    </location>
</feature>
<feature type="non-terminal residue" evidence="3">
    <location>
        <position position="692"/>
    </location>
</feature>